<sequence>MRAKPCDCDALSFIREALDFHPPPSQKTTATRAKPARTLKSTSTGGDKGTVVGGVEKAGRIKGGEKWAPETYMADKNRSNKKIERKKVRNYREFALFPVRNDEGNEDNVMVFYVKNLN</sequence>
<dbReference type="Proteomes" id="UP001374584">
    <property type="component" value="Unassembled WGS sequence"/>
</dbReference>
<comment type="caution">
    <text evidence="2">The sequence shown here is derived from an EMBL/GenBank/DDBJ whole genome shotgun (WGS) entry which is preliminary data.</text>
</comment>
<organism evidence="2 3">
    <name type="scientific">Phaseolus coccineus</name>
    <name type="common">Scarlet runner bean</name>
    <name type="synonym">Phaseolus multiflorus</name>
    <dbReference type="NCBI Taxonomy" id="3886"/>
    <lineage>
        <taxon>Eukaryota</taxon>
        <taxon>Viridiplantae</taxon>
        <taxon>Streptophyta</taxon>
        <taxon>Embryophyta</taxon>
        <taxon>Tracheophyta</taxon>
        <taxon>Spermatophyta</taxon>
        <taxon>Magnoliopsida</taxon>
        <taxon>eudicotyledons</taxon>
        <taxon>Gunneridae</taxon>
        <taxon>Pentapetalae</taxon>
        <taxon>rosids</taxon>
        <taxon>fabids</taxon>
        <taxon>Fabales</taxon>
        <taxon>Fabaceae</taxon>
        <taxon>Papilionoideae</taxon>
        <taxon>50 kb inversion clade</taxon>
        <taxon>NPAAA clade</taxon>
        <taxon>indigoferoid/millettioid clade</taxon>
        <taxon>Phaseoleae</taxon>
        <taxon>Phaseolus</taxon>
    </lineage>
</organism>
<feature type="compositionally biased region" description="Low complexity" evidence="1">
    <location>
        <begin position="27"/>
        <end position="45"/>
    </location>
</feature>
<evidence type="ECO:0000313" key="2">
    <source>
        <dbReference type="EMBL" id="KAK7333033.1"/>
    </source>
</evidence>
<protein>
    <submittedName>
        <fullName evidence="2">Uncharacterized protein</fullName>
    </submittedName>
</protein>
<feature type="region of interest" description="Disordered" evidence="1">
    <location>
        <begin position="19"/>
        <end position="56"/>
    </location>
</feature>
<gene>
    <name evidence="2" type="ORF">VNO80_29793</name>
</gene>
<accession>A0AAN9QIU9</accession>
<proteinExistence type="predicted"/>
<name>A0AAN9QIU9_PHACN</name>
<evidence type="ECO:0000313" key="3">
    <source>
        <dbReference type="Proteomes" id="UP001374584"/>
    </source>
</evidence>
<dbReference type="AlphaFoldDB" id="A0AAN9QIU9"/>
<dbReference type="EMBL" id="JAYMYR010000011">
    <property type="protein sequence ID" value="KAK7333033.1"/>
    <property type="molecule type" value="Genomic_DNA"/>
</dbReference>
<reference evidence="2 3" key="1">
    <citation type="submission" date="2024-01" db="EMBL/GenBank/DDBJ databases">
        <title>The genomes of 5 underutilized Papilionoideae crops provide insights into root nodulation and disease resistanc.</title>
        <authorList>
            <person name="Jiang F."/>
        </authorList>
    </citation>
    <scope>NUCLEOTIDE SEQUENCE [LARGE SCALE GENOMIC DNA]</scope>
    <source>
        <strain evidence="2">JINMINGXINNONG_FW02</strain>
        <tissue evidence="2">Leaves</tissue>
    </source>
</reference>
<evidence type="ECO:0000256" key="1">
    <source>
        <dbReference type="SAM" id="MobiDB-lite"/>
    </source>
</evidence>
<keyword evidence="3" id="KW-1185">Reference proteome</keyword>